<reference evidence="7" key="1">
    <citation type="submission" date="2025-08" db="UniProtKB">
        <authorList>
            <consortium name="RefSeq"/>
        </authorList>
    </citation>
    <scope>IDENTIFICATION</scope>
    <source>
        <tissue evidence="7">Leaves</tissue>
    </source>
</reference>
<evidence type="ECO:0000256" key="2">
    <source>
        <dbReference type="ARBA" id="ARBA00023015"/>
    </source>
</evidence>
<dbReference type="InterPro" id="IPR017930">
    <property type="entry name" value="Myb_dom"/>
</dbReference>
<organism evidence="6 7">
    <name type="scientific">Juglans regia</name>
    <name type="common">English walnut</name>
    <dbReference type="NCBI Taxonomy" id="51240"/>
    <lineage>
        <taxon>Eukaryota</taxon>
        <taxon>Viridiplantae</taxon>
        <taxon>Streptophyta</taxon>
        <taxon>Embryophyta</taxon>
        <taxon>Tracheophyta</taxon>
        <taxon>Spermatophyta</taxon>
        <taxon>Magnoliopsida</taxon>
        <taxon>eudicotyledons</taxon>
        <taxon>Gunneridae</taxon>
        <taxon>Pentapetalae</taxon>
        <taxon>rosids</taxon>
        <taxon>fabids</taxon>
        <taxon>Fagales</taxon>
        <taxon>Juglandaceae</taxon>
        <taxon>Juglans</taxon>
    </lineage>
</organism>
<dbReference type="KEGG" id="jre:108989869"/>
<dbReference type="PANTHER" id="PTHR31314:SF168">
    <property type="entry name" value="MYB-LIKE HTH TRANSCRIPTIONAL REGULATOR FAMILY PROTEIN"/>
    <property type="match status" value="1"/>
</dbReference>
<feature type="region of interest" description="Disordered" evidence="5">
    <location>
        <begin position="1"/>
        <end position="48"/>
    </location>
</feature>
<dbReference type="GO" id="GO:0005634">
    <property type="term" value="C:nucleus"/>
    <property type="evidence" value="ECO:0007669"/>
    <property type="project" value="UniProtKB-SubCell"/>
</dbReference>
<dbReference type="FunFam" id="1.10.10.60:FF:000002">
    <property type="entry name" value="Myb family transcription factor"/>
    <property type="match status" value="1"/>
</dbReference>
<evidence type="ECO:0000313" key="7">
    <source>
        <dbReference type="RefSeq" id="XP_018819177.1"/>
    </source>
</evidence>
<dbReference type="GeneID" id="108989869"/>
<accession>A0A2I4EIF4</accession>
<dbReference type="GO" id="GO:0003700">
    <property type="term" value="F:DNA-binding transcription factor activity"/>
    <property type="evidence" value="ECO:0007669"/>
    <property type="project" value="InterPro"/>
</dbReference>
<gene>
    <name evidence="7" type="primary">LOC108989869</name>
</gene>
<dbReference type="InterPro" id="IPR001005">
    <property type="entry name" value="SANT/Myb"/>
</dbReference>
<feature type="region of interest" description="Disordered" evidence="5">
    <location>
        <begin position="241"/>
        <end position="260"/>
    </location>
</feature>
<evidence type="ECO:0000256" key="3">
    <source>
        <dbReference type="ARBA" id="ARBA00023163"/>
    </source>
</evidence>
<dbReference type="NCBIfam" id="TIGR01557">
    <property type="entry name" value="myb_SHAQKYF"/>
    <property type="match status" value="1"/>
</dbReference>
<dbReference type="Gramene" id="Jr05_07020_p1">
    <property type="protein sequence ID" value="cds.Jr05_07020_p1"/>
    <property type="gene ID" value="Jr05_07020"/>
</dbReference>
<dbReference type="InterPro" id="IPR006447">
    <property type="entry name" value="Myb_dom_plants"/>
</dbReference>
<name>A0A2I4EIF4_JUGRE</name>
<keyword evidence="4" id="KW-0539">Nucleus</keyword>
<dbReference type="AlphaFoldDB" id="A0A2I4EIF4"/>
<dbReference type="PROSITE" id="PS51294">
    <property type="entry name" value="HTH_MYB"/>
    <property type="match status" value="1"/>
</dbReference>
<dbReference type="OrthoDB" id="551907at2759"/>
<keyword evidence="2" id="KW-0805">Transcription regulation</keyword>
<evidence type="ECO:0000256" key="4">
    <source>
        <dbReference type="ARBA" id="ARBA00023242"/>
    </source>
</evidence>
<dbReference type="Pfam" id="PF00249">
    <property type="entry name" value="Myb_DNA-binding"/>
    <property type="match status" value="1"/>
</dbReference>
<protein>
    <submittedName>
        <fullName evidence="7">Two-component response regulator ARR10-like</fullName>
    </submittedName>
</protein>
<dbReference type="SUPFAM" id="SSF46689">
    <property type="entry name" value="Homeodomain-like"/>
    <property type="match status" value="1"/>
</dbReference>
<dbReference type="Proteomes" id="UP000235220">
    <property type="component" value="Chromosome 5"/>
</dbReference>
<evidence type="ECO:0000313" key="6">
    <source>
        <dbReference type="Proteomes" id="UP000235220"/>
    </source>
</evidence>
<dbReference type="Gene3D" id="1.10.10.60">
    <property type="entry name" value="Homeodomain-like"/>
    <property type="match status" value="1"/>
</dbReference>
<dbReference type="STRING" id="51240.A0A2I4EIF4"/>
<comment type="subcellular location">
    <subcellularLocation>
        <location evidence="1">Nucleus</location>
    </subcellularLocation>
</comment>
<evidence type="ECO:0000256" key="1">
    <source>
        <dbReference type="ARBA" id="ARBA00004123"/>
    </source>
</evidence>
<sequence>MESGSCIGGLKVKSSSDRSDQEEAGSAGDDESKTKNSASSSNSIVEETEKSGSCIEVRPYVRSKVPRLRWTPDLHRCFVQAVERLGGQERATPKLVLQVMNIKGLSIAHVKSHLQMHRSKKVDDQGQVIISRGHLTRSADHFWQQSMLRSIDQRVSPKYRYGELYWTGQGSCISRSPYFTDDMNLTRGVGLHGSIAERISGGVDLNMIRNNNIAFEEESSKRLEEFQKEFQWLFNHTSTKTQKSSTPCIEKKPNNIRESNPQWISAERKTGKRKGFHDDNHDLSLSLGIRRPSRQAEASKRSTCWVDEEVDSSLSLSCSSSSKKRNYSIDLNMPSKLISRLTEDYNVAKSSTATKLASTLDLTL</sequence>
<dbReference type="GO" id="GO:0003677">
    <property type="term" value="F:DNA binding"/>
    <property type="evidence" value="ECO:0007669"/>
    <property type="project" value="InterPro"/>
</dbReference>
<dbReference type="RefSeq" id="XP_018819177.1">
    <property type="nucleotide sequence ID" value="XM_018963632.2"/>
</dbReference>
<dbReference type="InterPro" id="IPR009057">
    <property type="entry name" value="Homeodomain-like_sf"/>
</dbReference>
<dbReference type="PANTHER" id="PTHR31314">
    <property type="entry name" value="MYB FAMILY TRANSCRIPTION FACTOR PHL7-LIKE"/>
    <property type="match status" value="1"/>
</dbReference>
<keyword evidence="3" id="KW-0804">Transcription</keyword>
<keyword evidence="6" id="KW-1185">Reference proteome</keyword>
<dbReference type="InterPro" id="IPR046955">
    <property type="entry name" value="PHR1-like"/>
</dbReference>
<proteinExistence type="predicted"/>
<evidence type="ECO:0000256" key="5">
    <source>
        <dbReference type="SAM" id="MobiDB-lite"/>
    </source>
</evidence>